<comment type="subcellular location">
    <subcellularLocation>
        <location evidence="1 16">Cell inner membrane</location>
        <topology evidence="1 16">Multi-pass membrane protein</topology>
    </subcellularLocation>
</comment>
<dbReference type="InterPro" id="IPR050860">
    <property type="entry name" value="FeoB_GTPase"/>
</dbReference>
<evidence type="ECO:0000256" key="1">
    <source>
        <dbReference type="ARBA" id="ARBA00004429"/>
    </source>
</evidence>
<dbReference type="CDD" id="cd01879">
    <property type="entry name" value="FeoB"/>
    <property type="match status" value="1"/>
</dbReference>
<dbReference type="NCBIfam" id="TIGR00231">
    <property type="entry name" value="small_GTP"/>
    <property type="match status" value="1"/>
</dbReference>
<evidence type="ECO:0000256" key="3">
    <source>
        <dbReference type="ARBA" id="ARBA00022475"/>
    </source>
</evidence>
<keyword evidence="19" id="KW-1185">Reference proteome</keyword>
<dbReference type="PRINTS" id="PR00326">
    <property type="entry name" value="GTP1OBG"/>
</dbReference>
<dbReference type="SUPFAM" id="SSF52540">
    <property type="entry name" value="P-loop containing nucleoside triphosphate hydrolases"/>
    <property type="match status" value="1"/>
</dbReference>
<dbReference type="FunFam" id="3.40.50.300:FF:000426">
    <property type="entry name" value="Ferrous iron transport protein B"/>
    <property type="match status" value="1"/>
</dbReference>
<dbReference type="PANTHER" id="PTHR43185">
    <property type="entry name" value="FERROUS IRON TRANSPORT PROTEIN B"/>
    <property type="match status" value="1"/>
</dbReference>
<dbReference type="GO" id="GO:0005525">
    <property type="term" value="F:GTP binding"/>
    <property type="evidence" value="ECO:0007669"/>
    <property type="project" value="UniProtKB-KW"/>
</dbReference>
<evidence type="ECO:0000259" key="17">
    <source>
        <dbReference type="PROSITE" id="PS51711"/>
    </source>
</evidence>
<name>A0A517ZTS0_9PLAN</name>
<dbReference type="PROSITE" id="PS51711">
    <property type="entry name" value="G_FEOB"/>
    <property type="match status" value="1"/>
</dbReference>
<dbReference type="RefSeq" id="WP_145378394.1">
    <property type="nucleotide sequence ID" value="NZ_CP036276.1"/>
</dbReference>
<evidence type="ECO:0000256" key="14">
    <source>
        <dbReference type="PIRSR" id="PIRSR603373-1"/>
    </source>
</evidence>
<dbReference type="InterPro" id="IPR011640">
    <property type="entry name" value="Fe2_transport_prot_B_C"/>
</dbReference>
<organism evidence="18 19">
    <name type="scientific">Symmachiella dynata</name>
    <dbReference type="NCBI Taxonomy" id="2527995"/>
    <lineage>
        <taxon>Bacteria</taxon>
        <taxon>Pseudomonadati</taxon>
        <taxon>Planctomycetota</taxon>
        <taxon>Planctomycetia</taxon>
        <taxon>Planctomycetales</taxon>
        <taxon>Planctomycetaceae</taxon>
        <taxon>Symmachiella</taxon>
    </lineage>
</organism>
<feature type="binding site" evidence="15">
    <location>
        <position position="38"/>
    </location>
    <ligand>
        <name>Mg(2+)</name>
        <dbReference type="ChEBI" id="CHEBI:18420"/>
        <label>2</label>
    </ligand>
</feature>
<evidence type="ECO:0000313" key="18">
    <source>
        <dbReference type="EMBL" id="QDU45854.1"/>
    </source>
</evidence>
<dbReference type="Pfam" id="PF07670">
    <property type="entry name" value="Gate"/>
    <property type="match status" value="2"/>
</dbReference>
<evidence type="ECO:0000256" key="6">
    <source>
        <dbReference type="ARBA" id="ARBA00022692"/>
    </source>
</evidence>
<keyword evidence="4 16" id="KW-0410">Iron transport</keyword>
<evidence type="ECO:0000256" key="9">
    <source>
        <dbReference type="ARBA" id="ARBA00023004"/>
    </source>
</evidence>
<dbReference type="InterPro" id="IPR030389">
    <property type="entry name" value="G_FEOB_dom"/>
</dbReference>
<accession>A0A517ZTS0</accession>
<comment type="similarity">
    <text evidence="16">Belongs to the TRAFAC class TrmE-Era-EngA-EngB-Septin-like GTPase superfamily. FeoB GTPase (TC 9.A.8) family.</text>
</comment>
<keyword evidence="7 14" id="KW-0547">Nucleotide-binding</keyword>
<reference evidence="18 19" key="1">
    <citation type="submission" date="2019-02" db="EMBL/GenBank/DDBJ databases">
        <title>Deep-cultivation of Planctomycetes and their phenomic and genomic characterization uncovers novel biology.</title>
        <authorList>
            <person name="Wiegand S."/>
            <person name="Jogler M."/>
            <person name="Boedeker C."/>
            <person name="Pinto D."/>
            <person name="Vollmers J."/>
            <person name="Rivas-Marin E."/>
            <person name="Kohn T."/>
            <person name="Peeters S.H."/>
            <person name="Heuer A."/>
            <person name="Rast P."/>
            <person name="Oberbeckmann S."/>
            <person name="Bunk B."/>
            <person name="Jeske O."/>
            <person name="Meyerdierks A."/>
            <person name="Storesund J.E."/>
            <person name="Kallscheuer N."/>
            <person name="Luecker S."/>
            <person name="Lage O.M."/>
            <person name="Pohl T."/>
            <person name="Merkel B.J."/>
            <person name="Hornburger P."/>
            <person name="Mueller R.-W."/>
            <person name="Bruemmer F."/>
            <person name="Labrenz M."/>
            <person name="Spormann A.M."/>
            <person name="Op den Camp H."/>
            <person name="Overmann J."/>
            <person name="Amann R."/>
            <person name="Jetten M.S.M."/>
            <person name="Mascher T."/>
            <person name="Medema M.H."/>
            <person name="Devos D.P."/>
            <person name="Kaster A.-K."/>
            <person name="Ovreas L."/>
            <person name="Rohde M."/>
            <person name="Galperin M.Y."/>
            <person name="Jogler C."/>
        </authorList>
    </citation>
    <scope>NUCLEOTIDE SEQUENCE [LARGE SCALE GENOMIC DNA]</scope>
    <source>
        <strain evidence="18 19">Mal52</strain>
    </source>
</reference>
<dbReference type="NCBIfam" id="TIGR00437">
    <property type="entry name" value="feoB"/>
    <property type="match status" value="1"/>
</dbReference>
<keyword evidence="5" id="KW-0997">Cell inner membrane</keyword>
<evidence type="ECO:0000256" key="2">
    <source>
        <dbReference type="ARBA" id="ARBA00022448"/>
    </source>
</evidence>
<feature type="transmembrane region" description="Helical" evidence="16">
    <location>
        <begin position="308"/>
        <end position="329"/>
    </location>
</feature>
<evidence type="ECO:0000256" key="10">
    <source>
        <dbReference type="ARBA" id="ARBA00023065"/>
    </source>
</evidence>
<feature type="transmembrane region" description="Helical" evidence="16">
    <location>
        <begin position="457"/>
        <end position="477"/>
    </location>
</feature>
<feature type="binding site" evidence="14">
    <location>
        <begin position="138"/>
        <end position="141"/>
    </location>
    <ligand>
        <name>GTP</name>
        <dbReference type="ChEBI" id="CHEBI:37565"/>
        <label>1</label>
    </ligand>
</feature>
<keyword evidence="10" id="KW-0406">Ion transport</keyword>
<keyword evidence="15" id="KW-0479">Metal-binding</keyword>
<keyword evidence="9 16" id="KW-0408">Iron</keyword>
<evidence type="ECO:0000256" key="4">
    <source>
        <dbReference type="ARBA" id="ARBA00022496"/>
    </source>
</evidence>
<dbReference type="Pfam" id="PF07664">
    <property type="entry name" value="FeoB_C"/>
    <property type="match status" value="1"/>
</dbReference>
<keyword evidence="15" id="KW-0460">Magnesium</keyword>
<dbReference type="InterPro" id="IPR006073">
    <property type="entry name" value="GTP-bd"/>
</dbReference>
<keyword evidence="2 16" id="KW-0813">Transport</keyword>
<dbReference type="Gene3D" id="3.40.50.300">
    <property type="entry name" value="P-loop containing nucleotide triphosphate hydrolases"/>
    <property type="match status" value="1"/>
</dbReference>
<feature type="binding site" evidence="14">
    <location>
        <begin position="73"/>
        <end position="76"/>
    </location>
    <ligand>
        <name>GTP</name>
        <dbReference type="ChEBI" id="CHEBI:37565"/>
        <label>1</label>
    </ligand>
</feature>
<feature type="transmembrane region" description="Helical" evidence="16">
    <location>
        <begin position="726"/>
        <end position="748"/>
    </location>
</feature>
<feature type="transmembrane region" description="Helical" evidence="16">
    <location>
        <begin position="698"/>
        <end position="719"/>
    </location>
</feature>
<evidence type="ECO:0000256" key="12">
    <source>
        <dbReference type="ARBA" id="ARBA00023136"/>
    </source>
</evidence>
<feature type="transmembrane region" description="Helical" evidence="16">
    <location>
        <begin position="497"/>
        <end position="517"/>
    </location>
</feature>
<feature type="domain" description="FeoB-type G" evidence="17">
    <location>
        <begin position="20"/>
        <end position="187"/>
    </location>
</feature>
<dbReference type="InterPro" id="IPR005225">
    <property type="entry name" value="Small_GTP-bd"/>
</dbReference>
<keyword evidence="8 16" id="KW-1133">Transmembrane helix</keyword>
<dbReference type="InterPro" id="IPR027417">
    <property type="entry name" value="P-loop_NTPase"/>
</dbReference>
<dbReference type="AlphaFoldDB" id="A0A517ZTS0"/>
<dbReference type="EMBL" id="CP036276">
    <property type="protein sequence ID" value="QDU45854.1"/>
    <property type="molecule type" value="Genomic_DNA"/>
</dbReference>
<evidence type="ECO:0000256" key="15">
    <source>
        <dbReference type="PIRSR" id="PIRSR603373-2"/>
    </source>
</evidence>
<evidence type="ECO:0000256" key="13">
    <source>
        <dbReference type="NCBIfam" id="TIGR00437"/>
    </source>
</evidence>
<feature type="binding site" evidence="14">
    <location>
        <begin position="27"/>
        <end position="34"/>
    </location>
    <ligand>
        <name>GTP</name>
        <dbReference type="ChEBI" id="CHEBI:37565"/>
        <label>1</label>
    </ligand>
</feature>
<proteinExistence type="inferred from homology"/>
<feature type="transmembrane region" description="Helical" evidence="16">
    <location>
        <begin position="364"/>
        <end position="388"/>
    </location>
</feature>
<feature type="transmembrane region" description="Helical" evidence="16">
    <location>
        <begin position="415"/>
        <end position="436"/>
    </location>
</feature>
<comment type="function">
    <text evidence="16">Probable transporter of a GTP-driven Fe(2+) uptake system.</text>
</comment>
<keyword evidence="6 16" id="KW-0812">Transmembrane</keyword>
<feature type="transmembrane region" description="Helical" evidence="16">
    <location>
        <begin position="555"/>
        <end position="576"/>
    </location>
</feature>
<evidence type="ECO:0000256" key="11">
    <source>
        <dbReference type="ARBA" id="ARBA00023134"/>
    </source>
</evidence>
<protein>
    <recommendedName>
        <fullName evidence="13 16">Ferrous iron transport protein B</fullName>
    </recommendedName>
</protein>
<gene>
    <name evidence="18" type="primary">feoB</name>
    <name evidence="18" type="ORF">Mal52_43500</name>
</gene>
<keyword evidence="11 14" id="KW-0342">GTP-binding</keyword>
<dbReference type="Proteomes" id="UP000319383">
    <property type="component" value="Chromosome"/>
</dbReference>
<feature type="binding site" evidence="14">
    <location>
        <begin position="52"/>
        <end position="56"/>
    </location>
    <ligand>
        <name>GTP</name>
        <dbReference type="ChEBI" id="CHEBI:37565"/>
        <label>1</label>
    </ligand>
</feature>
<keyword evidence="3" id="KW-1003">Cell membrane</keyword>
<dbReference type="InterPro" id="IPR003373">
    <property type="entry name" value="Fe2_transport_prot-B"/>
</dbReference>
<dbReference type="KEGG" id="sdyn:Mal52_43500"/>
<dbReference type="GO" id="GO:0046872">
    <property type="term" value="F:metal ion binding"/>
    <property type="evidence" value="ECO:0007669"/>
    <property type="project" value="UniProtKB-KW"/>
</dbReference>
<dbReference type="PANTHER" id="PTHR43185:SF1">
    <property type="entry name" value="FE(2+) TRANSPORTER FEOB"/>
    <property type="match status" value="1"/>
</dbReference>
<feature type="binding site" evidence="15">
    <location>
        <position position="42"/>
    </location>
    <ligand>
        <name>Mg(2+)</name>
        <dbReference type="ChEBI" id="CHEBI:18420"/>
        <label>2</label>
    </ligand>
</feature>
<dbReference type="GO" id="GO:0005886">
    <property type="term" value="C:plasma membrane"/>
    <property type="evidence" value="ECO:0007669"/>
    <property type="project" value="UniProtKB-SubCell"/>
</dbReference>
<evidence type="ECO:0000256" key="7">
    <source>
        <dbReference type="ARBA" id="ARBA00022741"/>
    </source>
</evidence>
<keyword evidence="12 16" id="KW-0472">Membrane</keyword>
<sequence length="755" mass="82374">MDAPVPASSPPPTPAKETRSFNVALIGNPNTGKSTLFNLLCGLQSRVGNFPGVTVEKKIGHVKWQGQQFNVIDLPGTYSLSPRTLDEMVSVDVLLGRQKDVGHPDAVVCIVDSSNLERNLYLVSQVLDMQLPVVVVLNMCDVALARGTTIDATELSQRLGVPVVKAEAHRAVGIDDIRNAIAAAAKSSPSEARKKVFPAEFYSECDQLAAHLNAGGAADVPEFLIQRMILDPGGCVEAEYTKKCGNNLPQALAECRERLKSAGQAVPAIEARQRYAWIREVLDGIHTRPTTRSVTFSDKLDRVLTHKLIGVGIFIALMFVVFQAIYAWAGPFMEVIETAQGWLADLVAMTLAPGPLRSLINDGVIAGVGGVIVFLPQIVFLFLFIAILEDCGYMARAAFLMDRLMTKVGLSGKSFVPLMSSFACAIPGVMATRVIENRRDRMVTILVAPLMSCSARLPVYILLIAAFIPAVTLFQVGPELSIGDFVLWSGQVTLPGVVLLAMSSLGAVIAVPVAWILKKTMFRGETPPFIMELPSYKWPSPRIVFHRVYDRAKAFVMRAGTLIFATTIIVWAAGYFPGDHTAQHKLETQIEALDDTPENEAQLEQLVSQHNAVSAQLIETSFLGRVGHAIEPAVKPLGWDWRIGVGAVASFPAREVIISTLGTIYSMGGDVDEESEGLKESLQQARWPDGRNVYNVPVALSIMVFFALCAQCGATLMVIRRETNSWFWPVFTFVYMTALAYVAALLVYQVGMRYF</sequence>
<evidence type="ECO:0000256" key="8">
    <source>
        <dbReference type="ARBA" id="ARBA00022989"/>
    </source>
</evidence>
<evidence type="ECO:0000313" key="19">
    <source>
        <dbReference type="Proteomes" id="UP000319383"/>
    </source>
</evidence>
<evidence type="ECO:0000256" key="5">
    <source>
        <dbReference type="ARBA" id="ARBA00022519"/>
    </source>
</evidence>
<dbReference type="InterPro" id="IPR011642">
    <property type="entry name" value="Gate_dom"/>
</dbReference>
<dbReference type="GO" id="GO:0015093">
    <property type="term" value="F:ferrous iron transmembrane transporter activity"/>
    <property type="evidence" value="ECO:0007669"/>
    <property type="project" value="UniProtKB-UniRule"/>
</dbReference>
<dbReference type="Pfam" id="PF02421">
    <property type="entry name" value="FeoB_N"/>
    <property type="match status" value="1"/>
</dbReference>
<evidence type="ECO:0000256" key="16">
    <source>
        <dbReference type="RuleBase" id="RU362098"/>
    </source>
</evidence>